<keyword evidence="6 7" id="KW-0503">Monooxygenase</keyword>
<organism evidence="9 10">
    <name type="scientific">Streptomyces cinnamoneus</name>
    <name type="common">Streptoverticillium cinnamoneum</name>
    <dbReference type="NCBI Taxonomy" id="53446"/>
    <lineage>
        <taxon>Bacteria</taxon>
        <taxon>Bacillati</taxon>
        <taxon>Actinomycetota</taxon>
        <taxon>Actinomycetes</taxon>
        <taxon>Kitasatosporales</taxon>
        <taxon>Streptomycetaceae</taxon>
        <taxon>Streptomyces</taxon>
        <taxon>Streptomyces cinnamoneus group</taxon>
    </lineage>
</organism>
<evidence type="ECO:0000256" key="4">
    <source>
        <dbReference type="ARBA" id="ARBA00023002"/>
    </source>
</evidence>
<dbReference type="Gene3D" id="1.10.630.10">
    <property type="entry name" value="Cytochrome P450"/>
    <property type="match status" value="1"/>
</dbReference>
<evidence type="ECO:0000313" key="10">
    <source>
        <dbReference type="Proteomes" id="UP000646244"/>
    </source>
</evidence>
<dbReference type="SUPFAM" id="SSF48264">
    <property type="entry name" value="Cytochrome P450"/>
    <property type="match status" value="1"/>
</dbReference>
<dbReference type="GO" id="GO:0016705">
    <property type="term" value="F:oxidoreductase activity, acting on paired donors, with incorporation or reduction of molecular oxygen"/>
    <property type="evidence" value="ECO:0007669"/>
    <property type="project" value="InterPro"/>
</dbReference>
<name>A0A918TRY9_STRCJ</name>
<dbReference type="PROSITE" id="PS00086">
    <property type="entry name" value="CYTOCHROME_P450"/>
    <property type="match status" value="1"/>
</dbReference>
<dbReference type="PANTHER" id="PTHR46696">
    <property type="entry name" value="P450, PUTATIVE (EUROFUNG)-RELATED"/>
    <property type="match status" value="1"/>
</dbReference>
<keyword evidence="4 7" id="KW-0560">Oxidoreductase</keyword>
<evidence type="ECO:0000313" key="9">
    <source>
        <dbReference type="EMBL" id="GHC60382.1"/>
    </source>
</evidence>
<dbReference type="InterPro" id="IPR001128">
    <property type="entry name" value="Cyt_P450"/>
</dbReference>
<proteinExistence type="inferred from homology"/>
<evidence type="ECO:0000256" key="8">
    <source>
        <dbReference type="SAM" id="MobiDB-lite"/>
    </source>
</evidence>
<feature type="compositionally biased region" description="Basic and acidic residues" evidence="8">
    <location>
        <begin position="22"/>
        <end position="34"/>
    </location>
</feature>
<dbReference type="PRINTS" id="PR00359">
    <property type="entry name" value="BP450"/>
</dbReference>
<dbReference type="InterPro" id="IPR017972">
    <property type="entry name" value="Cyt_P450_CS"/>
</dbReference>
<evidence type="ECO:0000256" key="5">
    <source>
        <dbReference type="ARBA" id="ARBA00023004"/>
    </source>
</evidence>
<dbReference type="GO" id="GO:0004497">
    <property type="term" value="F:monooxygenase activity"/>
    <property type="evidence" value="ECO:0007669"/>
    <property type="project" value="UniProtKB-KW"/>
</dbReference>
<comment type="similarity">
    <text evidence="1 7">Belongs to the cytochrome P450 family.</text>
</comment>
<evidence type="ECO:0000256" key="6">
    <source>
        <dbReference type="ARBA" id="ARBA00023033"/>
    </source>
</evidence>
<evidence type="ECO:0000256" key="1">
    <source>
        <dbReference type="ARBA" id="ARBA00010617"/>
    </source>
</evidence>
<dbReference type="GO" id="GO:0005506">
    <property type="term" value="F:iron ion binding"/>
    <property type="evidence" value="ECO:0007669"/>
    <property type="project" value="InterPro"/>
</dbReference>
<dbReference type="CDD" id="cd11030">
    <property type="entry name" value="CYP105-like"/>
    <property type="match status" value="1"/>
</dbReference>
<dbReference type="PANTHER" id="PTHR46696:SF1">
    <property type="entry name" value="CYTOCHROME P450 YJIB-RELATED"/>
    <property type="match status" value="1"/>
</dbReference>
<feature type="region of interest" description="Disordered" evidence="8">
    <location>
        <begin position="1"/>
        <end position="48"/>
    </location>
</feature>
<dbReference type="AlphaFoldDB" id="A0A918TRY9"/>
<keyword evidence="2 7" id="KW-0349">Heme</keyword>
<dbReference type="PRINTS" id="PR00385">
    <property type="entry name" value="P450"/>
</dbReference>
<gene>
    <name evidence="9" type="ORF">GCM10010507_41860</name>
</gene>
<evidence type="ECO:0000256" key="7">
    <source>
        <dbReference type="RuleBase" id="RU000461"/>
    </source>
</evidence>
<dbReference type="InterPro" id="IPR002397">
    <property type="entry name" value="Cyt_P450_B"/>
</dbReference>
<dbReference type="EMBL" id="BMVB01000014">
    <property type="protein sequence ID" value="GHC60382.1"/>
    <property type="molecule type" value="Genomic_DNA"/>
</dbReference>
<dbReference type="GO" id="GO:0020037">
    <property type="term" value="F:heme binding"/>
    <property type="evidence" value="ECO:0007669"/>
    <property type="project" value="InterPro"/>
</dbReference>
<reference evidence="9" key="2">
    <citation type="submission" date="2020-09" db="EMBL/GenBank/DDBJ databases">
        <authorList>
            <person name="Sun Q."/>
            <person name="Ohkuma M."/>
        </authorList>
    </citation>
    <scope>NUCLEOTIDE SEQUENCE</scope>
    <source>
        <strain evidence="9">JCM 4633</strain>
    </source>
</reference>
<keyword evidence="3 7" id="KW-0479">Metal-binding</keyword>
<evidence type="ECO:0000256" key="2">
    <source>
        <dbReference type="ARBA" id="ARBA00022617"/>
    </source>
</evidence>
<dbReference type="Proteomes" id="UP000646244">
    <property type="component" value="Unassembled WGS sequence"/>
</dbReference>
<sequence>MHIASKRGRDDQAPAGLGKAHRSLERHDMTETEIRPTGASAPAFPKDRTCPFQPPESYAQLRGDAPLTQVRLFDGRMAWMVTGHAEGRALLADPRLSSEWGNPIFPVVVQRTEGRGGLSFPLIGVDDPEHARQRRMLIPSFGVKRMAALRPMIQRDVDGLLDAMLEKGPTADLVSAFALPVPSMAICSLLDVPYGDHDFFEERSRDFVGAATSAEADAAFAQLHQYLHGLVERKRDEPGDGLLDELIAVQLAEGKLDYDELVLMTLVLLVAGHETTVNAIALGALTLLQHPEQLDALRRDPALISQTVEELLRFTSVSDYMVRLAKEDIEVGGETVKAGDAVIVSITLMNRDGKAYEDPDTFDIGRSARHHVGFGHGIHQCLGQNLARAELEIALGTLFARIPDLRLAVPLDEVPIKAGHDAQGPIELPVTW</sequence>
<dbReference type="Pfam" id="PF00067">
    <property type="entry name" value="p450"/>
    <property type="match status" value="1"/>
</dbReference>
<reference evidence="9" key="1">
    <citation type="journal article" date="2014" name="Int. J. Syst. Evol. Microbiol.">
        <title>Complete genome sequence of Corynebacterium casei LMG S-19264T (=DSM 44701T), isolated from a smear-ripened cheese.</title>
        <authorList>
            <consortium name="US DOE Joint Genome Institute (JGI-PGF)"/>
            <person name="Walter F."/>
            <person name="Albersmeier A."/>
            <person name="Kalinowski J."/>
            <person name="Ruckert C."/>
        </authorList>
    </citation>
    <scope>NUCLEOTIDE SEQUENCE</scope>
    <source>
        <strain evidence="9">JCM 4633</strain>
    </source>
</reference>
<protein>
    <submittedName>
        <fullName evidence="9">Cytochrome P450</fullName>
    </submittedName>
</protein>
<keyword evidence="5 7" id="KW-0408">Iron</keyword>
<dbReference type="InterPro" id="IPR036396">
    <property type="entry name" value="Cyt_P450_sf"/>
</dbReference>
<comment type="caution">
    <text evidence="9">The sequence shown here is derived from an EMBL/GenBank/DDBJ whole genome shotgun (WGS) entry which is preliminary data.</text>
</comment>
<evidence type="ECO:0000256" key="3">
    <source>
        <dbReference type="ARBA" id="ARBA00022723"/>
    </source>
</evidence>
<accession>A0A918TRY9</accession>
<dbReference type="FunFam" id="1.10.630.10:FF:000018">
    <property type="entry name" value="Cytochrome P450 monooxygenase"/>
    <property type="match status" value="1"/>
</dbReference>